<gene>
    <name evidence="2" type="ORF">B7O98_05615</name>
</gene>
<name>A0A2R7Y434_9CREN</name>
<evidence type="ECO:0000259" key="1">
    <source>
        <dbReference type="SMART" id="SM00661"/>
    </source>
</evidence>
<organism evidence="2 3">
    <name type="scientific">Zestosphaera tikiterensis</name>
    <dbReference type="NCBI Taxonomy" id="1973259"/>
    <lineage>
        <taxon>Archaea</taxon>
        <taxon>Thermoproteota</taxon>
        <taxon>Thermoprotei</taxon>
        <taxon>Desulfurococcales</taxon>
        <taxon>Desulfurococcaceae</taxon>
        <taxon>Zestosphaera</taxon>
    </lineage>
</organism>
<reference evidence="2 3" key="1">
    <citation type="journal article" date="2018" name="Syst. Appl. Microbiol.">
        <title>A new symbiotic nanoarchaeote (Candidatus Nanoclepta minutus) and its host (Zestosphaera tikiterensis gen. nov., sp. nov.) from a New Zealand hot spring.</title>
        <authorList>
            <person name="St John E."/>
            <person name="Liu Y."/>
            <person name="Podar M."/>
            <person name="Stott M.B."/>
            <person name="Meneghin J."/>
            <person name="Chen Z."/>
            <person name="Lagutin K."/>
            <person name="Mitchell K."/>
            <person name="Reysenbach A.L."/>
        </authorList>
    </citation>
    <scope>NUCLEOTIDE SEQUENCE [LARGE SCALE GENOMIC DNA]</scope>
    <source>
        <strain evidence="2">NZ3</strain>
    </source>
</reference>
<dbReference type="Proteomes" id="UP000244093">
    <property type="component" value="Unassembled WGS sequence"/>
</dbReference>
<dbReference type="SMART" id="SM00661">
    <property type="entry name" value="RPOL9"/>
    <property type="match status" value="1"/>
</dbReference>
<protein>
    <recommendedName>
        <fullName evidence="1">DNA-directed RNA polymerase II subunit RPB9-like zinc ribbon domain-containing protein</fullName>
    </recommendedName>
</protein>
<dbReference type="GO" id="GO:0006351">
    <property type="term" value="P:DNA-templated transcription"/>
    <property type="evidence" value="ECO:0007669"/>
    <property type="project" value="InterPro"/>
</dbReference>
<sequence length="93" mass="10687">MKFCPKDGSMLVPSKEGDEVVLVCPRCGYKEKTNQKEVKGYKLESKTDTNRRIKTTSVVSSEGQAIRRNEELEQEKEDYYEIFLDLMSEEEGG</sequence>
<evidence type="ECO:0000313" key="2">
    <source>
        <dbReference type="EMBL" id="PUA32149.1"/>
    </source>
</evidence>
<proteinExistence type="predicted"/>
<comment type="caution">
    <text evidence="2">The sequence shown here is derived from an EMBL/GenBank/DDBJ whole genome shotgun (WGS) entry which is preliminary data.</text>
</comment>
<dbReference type="AlphaFoldDB" id="A0A2R7Y434"/>
<evidence type="ECO:0000313" key="3">
    <source>
        <dbReference type="Proteomes" id="UP000244093"/>
    </source>
</evidence>
<accession>A0A2R7Y434</accession>
<dbReference type="InterPro" id="IPR001529">
    <property type="entry name" value="Zn_ribbon_RPB9"/>
</dbReference>
<dbReference type="EMBL" id="NBVN01000004">
    <property type="protein sequence ID" value="PUA32149.1"/>
    <property type="molecule type" value="Genomic_DNA"/>
</dbReference>
<feature type="domain" description="DNA-directed RNA polymerase II subunit RPB9-like zinc ribbon" evidence="1">
    <location>
        <begin position="2"/>
        <end position="57"/>
    </location>
</feature>